<gene>
    <name evidence="1" type="ORF">BDN71DRAFT_1390591</name>
</gene>
<evidence type="ECO:0000313" key="1">
    <source>
        <dbReference type="EMBL" id="KAF9495879.1"/>
    </source>
</evidence>
<feature type="non-terminal residue" evidence="1">
    <location>
        <position position="1"/>
    </location>
</feature>
<name>A0A9P6DFV9_PLEER</name>
<dbReference type="OrthoDB" id="2980832at2759"/>
<dbReference type="EMBL" id="MU154558">
    <property type="protein sequence ID" value="KAF9495879.1"/>
    <property type="molecule type" value="Genomic_DNA"/>
</dbReference>
<evidence type="ECO:0000313" key="2">
    <source>
        <dbReference type="Proteomes" id="UP000807025"/>
    </source>
</evidence>
<organism evidence="1 2">
    <name type="scientific">Pleurotus eryngii</name>
    <name type="common">Boletus of the steppes</name>
    <dbReference type="NCBI Taxonomy" id="5323"/>
    <lineage>
        <taxon>Eukaryota</taxon>
        <taxon>Fungi</taxon>
        <taxon>Dikarya</taxon>
        <taxon>Basidiomycota</taxon>
        <taxon>Agaricomycotina</taxon>
        <taxon>Agaricomycetes</taxon>
        <taxon>Agaricomycetidae</taxon>
        <taxon>Agaricales</taxon>
        <taxon>Pleurotineae</taxon>
        <taxon>Pleurotaceae</taxon>
        <taxon>Pleurotus</taxon>
    </lineage>
</organism>
<dbReference type="AlphaFoldDB" id="A0A9P6DFV9"/>
<reference evidence="1" key="1">
    <citation type="submission" date="2020-11" db="EMBL/GenBank/DDBJ databases">
        <authorList>
            <consortium name="DOE Joint Genome Institute"/>
            <person name="Ahrendt S."/>
            <person name="Riley R."/>
            <person name="Andreopoulos W."/>
            <person name="Labutti K."/>
            <person name="Pangilinan J."/>
            <person name="Ruiz-Duenas F.J."/>
            <person name="Barrasa J.M."/>
            <person name="Sanchez-Garcia M."/>
            <person name="Camarero S."/>
            <person name="Miyauchi S."/>
            <person name="Serrano A."/>
            <person name="Linde D."/>
            <person name="Babiker R."/>
            <person name="Drula E."/>
            <person name="Ayuso-Fernandez I."/>
            <person name="Pacheco R."/>
            <person name="Padilla G."/>
            <person name="Ferreira P."/>
            <person name="Barriuso J."/>
            <person name="Kellner H."/>
            <person name="Castanera R."/>
            <person name="Alfaro M."/>
            <person name="Ramirez L."/>
            <person name="Pisabarro A.G."/>
            <person name="Kuo A."/>
            <person name="Tritt A."/>
            <person name="Lipzen A."/>
            <person name="He G."/>
            <person name="Yan M."/>
            <person name="Ng V."/>
            <person name="Cullen D."/>
            <person name="Martin F."/>
            <person name="Rosso M.-N."/>
            <person name="Henrissat B."/>
            <person name="Hibbett D."/>
            <person name="Martinez A.T."/>
            <person name="Grigoriev I.V."/>
        </authorList>
    </citation>
    <scope>NUCLEOTIDE SEQUENCE</scope>
    <source>
        <strain evidence="1">ATCC 90797</strain>
    </source>
</reference>
<sequence>WAIGSQLAYLNQLIHMYKEGLVSKKRKQALDGIVNGYFEQYHWHIPIHTEPDSTTPNPKIQNSEKLMAEEKILQGKVIDKMAKSIHNWLDYHATKVSPSIGLGKAIMENDPYAILLAHLTGTLLKAKWLLPGWQLWMSNEWDMLRHLFQEHIDKTNCPQGDIAKECAKWLLDRFDLKKPEEQEYWNNLACERHKQLKQAMEDLLSNDIELTPTERHSAFECAPSFLDSFLQPLLKLLGLNISIFLGRPQGNKGGQVNAVSLHYGKDKAAIPRTWPHSQKASYRKATDLFLEFMELCFSEFIPHDSLGLNAHVTVFSSGRTPCGCTSRYRC</sequence>
<protein>
    <submittedName>
        <fullName evidence="1">Uncharacterized protein</fullName>
    </submittedName>
</protein>
<proteinExistence type="predicted"/>
<accession>A0A9P6DFV9</accession>
<keyword evidence="2" id="KW-1185">Reference proteome</keyword>
<comment type="caution">
    <text evidence="1">The sequence shown here is derived from an EMBL/GenBank/DDBJ whole genome shotgun (WGS) entry which is preliminary data.</text>
</comment>
<dbReference type="Proteomes" id="UP000807025">
    <property type="component" value="Unassembled WGS sequence"/>
</dbReference>